<evidence type="ECO:0000313" key="1">
    <source>
        <dbReference type="EMBL" id="CDT58693.1"/>
    </source>
</evidence>
<dbReference type="EMBL" id="CCKJ01000032">
    <property type="protein sequence ID" value="CDT58693.1"/>
    <property type="molecule type" value="Genomic_DNA"/>
</dbReference>
<gene>
    <name evidence="1" type="ORF">VCR31J2_1270337</name>
</gene>
<protein>
    <submittedName>
        <fullName evidence="1">Uncharacterized protein</fullName>
    </submittedName>
</protein>
<accession>A0A0T7E5M2</accession>
<dbReference type="AlphaFoldDB" id="A0A0T7DJI1"/>
<name>A0A0T7DJI1_9VIBR</name>
<reference evidence="1 2" key="1">
    <citation type="submission" date="2014-06" db="EMBL/GenBank/DDBJ databases">
        <authorList>
            <person name="Le Roux F."/>
        </authorList>
    </citation>
    <scope>NUCLEOTIDE SEQUENCE [LARGE SCALE GENOMIC DNA]</scope>
    <source>
        <strain evidence="1 2">J2-31</strain>
    </source>
</reference>
<dbReference type="Proteomes" id="UP000041625">
    <property type="component" value="Unassembled WGS sequence"/>
</dbReference>
<evidence type="ECO:0000313" key="2">
    <source>
        <dbReference type="Proteomes" id="UP000041625"/>
    </source>
</evidence>
<comment type="caution">
    <text evidence="1">The sequence shown here is derived from an EMBL/GenBank/DDBJ whole genome shotgun (WGS) entry which is preliminary data.</text>
</comment>
<keyword evidence="2" id="KW-1185">Reference proteome</keyword>
<proteinExistence type="predicted"/>
<sequence>MKIFGFAQECAFDLLNLLKQVLLRMQALGSIPKALGPSYGEIHSFKLQNTRLQKTGSQKG</sequence>
<organism evidence="1 2">
    <name type="scientific">Vibrio coralliirubri</name>
    <dbReference type="NCBI Taxonomy" id="1516159"/>
    <lineage>
        <taxon>Bacteria</taxon>
        <taxon>Pseudomonadati</taxon>
        <taxon>Pseudomonadota</taxon>
        <taxon>Gammaproteobacteria</taxon>
        <taxon>Vibrionales</taxon>
        <taxon>Vibrionaceae</taxon>
        <taxon>Vibrio</taxon>
    </lineage>
</organism>
<accession>A0A0T7DJI1</accession>